<protein>
    <submittedName>
        <fullName evidence="2">Uncharacterized protein</fullName>
    </submittedName>
</protein>
<organism evidence="2 3">
    <name type="scientific">Candidatus Spyradenecus faecavium</name>
    <dbReference type="NCBI Taxonomy" id="2840947"/>
    <lineage>
        <taxon>Bacteria</taxon>
        <taxon>Pseudomonadati</taxon>
        <taxon>Lentisphaerota</taxon>
        <taxon>Lentisphaeria</taxon>
        <taxon>Lentisphaerales</taxon>
        <taxon>Lentisphaeraceae</taxon>
        <taxon>Lentisphaeraceae incertae sedis</taxon>
        <taxon>Candidatus Spyradenecus</taxon>
    </lineage>
</organism>
<feature type="transmembrane region" description="Helical" evidence="1">
    <location>
        <begin position="497"/>
        <end position="522"/>
    </location>
</feature>
<reference evidence="2" key="1">
    <citation type="submission" date="2020-10" db="EMBL/GenBank/DDBJ databases">
        <authorList>
            <person name="Gilroy R."/>
        </authorList>
    </citation>
    <scope>NUCLEOTIDE SEQUENCE</scope>
    <source>
        <strain evidence="2">35461</strain>
    </source>
</reference>
<keyword evidence="1" id="KW-1133">Transmembrane helix</keyword>
<comment type="caution">
    <text evidence="2">The sequence shown here is derived from an EMBL/GenBank/DDBJ whole genome shotgun (WGS) entry which is preliminary data.</text>
</comment>
<name>A0A9D1NMQ9_9BACT</name>
<reference evidence="2" key="2">
    <citation type="journal article" date="2021" name="PeerJ">
        <title>Extensive microbial diversity within the chicken gut microbiome revealed by metagenomics and culture.</title>
        <authorList>
            <person name="Gilroy R."/>
            <person name="Ravi A."/>
            <person name="Getino M."/>
            <person name="Pursley I."/>
            <person name="Horton D.L."/>
            <person name="Alikhan N.F."/>
            <person name="Baker D."/>
            <person name="Gharbi K."/>
            <person name="Hall N."/>
            <person name="Watson M."/>
            <person name="Adriaenssens E.M."/>
            <person name="Foster-Nyarko E."/>
            <person name="Jarju S."/>
            <person name="Secka A."/>
            <person name="Antonio M."/>
            <person name="Oren A."/>
            <person name="Chaudhuri R.R."/>
            <person name="La Ragione R."/>
            <person name="Hildebrand F."/>
            <person name="Pallen M.J."/>
        </authorList>
    </citation>
    <scope>NUCLEOTIDE SEQUENCE</scope>
    <source>
        <strain evidence="2">35461</strain>
    </source>
</reference>
<feature type="transmembrane region" description="Helical" evidence="1">
    <location>
        <begin position="180"/>
        <end position="204"/>
    </location>
</feature>
<evidence type="ECO:0000256" key="1">
    <source>
        <dbReference type="SAM" id="Phobius"/>
    </source>
</evidence>
<accession>A0A9D1NMQ9</accession>
<evidence type="ECO:0000313" key="3">
    <source>
        <dbReference type="Proteomes" id="UP000886845"/>
    </source>
</evidence>
<feature type="transmembrane region" description="Helical" evidence="1">
    <location>
        <begin position="48"/>
        <end position="67"/>
    </location>
</feature>
<keyword evidence="1" id="KW-0812">Transmembrane</keyword>
<dbReference type="Proteomes" id="UP000886845">
    <property type="component" value="Unassembled WGS sequence"/>
</dbReference>
<feature type="transmembrane region" description="Helical" evidence="1">
    <location>
        <begin position="20"/>
        <end position="42"/>
    </location>
</feature>
<dbReference type="AlphaFoldDB" id="A0A9D1NMQ9"/>
<dbReference type="EMBL" id="DVOR01000125">
    <property type="protein sequence ID" value="HIV09248.1"/>
    <property type="molecule type" value="Genomic_DNA"/>
</dbReference>
<keyword evidence="1" id="KW-0472">Membrane</keyword>
<feature type="transmembrane region" description="Helical" evidence="1">
    <location>
        <begin position="100"/>
        <end position="126"/>
    </location>
</feature>
<sequence length="537" mass="60707">MRWWWAGLADLRRISQTTLFSWWSLLLPAFLAVALTFIFIFRGTPEDAFSTFIFFSTLYFFWIGLFLSCRTINESIETGEWSYWVLGTRRSIRSYLCMQALYQIAIVLLMALVFDATLALLVHWGAGWWTDALVSSYFGPIADNVQSPKLMAIFLGDERTLCMRDSSHVVRFWFVWRFIVYHWLGLLMAGVSGVIVGLLLSACFRKPIQSITGAVCVVMVSIVVSFTSLDATRTAADQDNDRLTLSREDSQPPLFLPLYYIVQTACNTPQSFGQVVCPPVTYYSGSKESTIHLVQTPRPLRTWTTAFRIAQGLSYLLPQRYFFNIAHVTVARYGVLSRGAAWDASGNAWEGETPCGHGGTCPCVYCVGIAPKENFNPFAAWTPEEVERMRLMCAALDKHKAAERPRILRFCATLFEPGTMNQKGGWLDLYEPPDLASLSKLCDCFAYPDADALRKLPLYTEEEQALFAECVDIVRRHIRHAREREREALLRVWAKTAWLEAGGCIGALILWGLLFGGAMLLAKGCGAKFVHRFHSLR</sequence>
<gene>
    <name evidence="2" type="ORF">IAC79_03950</name>
</gene>
<evidence type="ECO:0000313" key="2">
    <source>
        <dbReference type="EMBL" id="HIV09248.1"/>
    </source>
</evidence>
<feature type="transmembrane region" description="Helical" evidence="1">
    <location>
        <begin position="211"/>
        <end position="229"/>
    </location>
</feature>
<proteinExistence type="predicted"/>